<keyword evidence="9" id="KW-0456">Lyase</keyword>
<dbReference type="EC" id="4.1.2.50" evidence="5"/>
<evidence type="ECO:0000313" key="12">
    <source>
        <dbReference type="EMBL" id="MFC2927136.1"/>
    </source>
</evidence>
<accession>A0ABV7A045</accession>
<evidence type="ECO:0000256" key="4">
    <source>
        <dbReference type="ARBA" id="ARBA00008900"/>
    </source>
</evidence>
<dbReference type="Gene3D" id="3.30.479.10">
    <property type="entry name" value="6-pyruvoyl tetrahydropterin synthase/QueD"/>
    <property type="match status" value="1"/>
</dbReference>
<evidence type="ECO:0000256" key="9">
    <source>
        <dbReference type="ARBA" id="ARBA00023239"/>
    </source>
</evidence>
<comment type="function">
    <text evidence="2">Catalyzes the conversion of 7,8-dihydroneopterin triphosphate (H2NTP) to 6-carboxy-5,6,7,8-tetrahydropterin (CPH4) and acetaldehyde.</text>
</comment>
<dbReference type="EMBL" id="JBHRSV010000028">
    <property type="protein sequence ID" value="MFC2927136.1"/>
    <property type="molecule type" value="Genomic_DNA"/>
</dbReference>
<evidence type="ECO:0000313" key="13">
    <source>
        <dbReference type="Proteomes" id="UP001595379"/>
    </source>
</evidence>
<comment type="caution">
    <text evidence="12">The sequence shown here is derived from an EMBL/GenBank/DDBJ whole genome shotgun (WGS) entry which is preliminary data.</text>
</comment>
<keyword evidence="13" id="KW-1185">Reference proteome</keyword>
<evidence type="ECO:0000256" key="7">
    <source>
        <dbReference type="ARBA" id="ARBA00022723"/>
    </source>
</evidence>
<dbReference type="RefSeq" id="WP_343163122.1">
    <property type="nucleotide sequence ID" value="NZ_JBHRSV010000028.1"/>
</dbReference>
<evidence type="ECO:0000256" key="5">
    <source>
        <dbReference type="ARBA" id="ARBA00012982"/>
    </source>
</evidence>
<evidence type="ECO:0000256" key="10">
    <source>
        <dbReference type="ARBA" id="ARBA00031449"/>
    </source>
</evidence>
<dbReference type="Pfam" id="PF01242">
    <property type="entry name" value="PTPS"/>
    <property type="match status" value="1"/>
</dbReference>
<dbReference type="PANTHER" id="PTHR12589:SF7">
    <property type="entry name" value="6-PYRUVOYL TETRAHYDROBIOPTERIN SYNTHASE"/>
    <property type="match status" value="1"/>
</dbReference>
<evidence type="ECO:0000256" key="3">
    <source>
        <dbReference type="ARBA" id="ARBA00005061"/>
    </source>
</evidence>
<proteinExistence type="inferred from homology"/>
<keyword evidence="7" id="KW-0479">Metal-binding</keyword>
<evidence type="ECO:0000256" key="11">
    <source>
        <dbReference type="ARBA" id="ARBA00048807"/>
    </source>
</evidence>
<evidence type="ECO:0000256" key="2">
    <source>
        <dbReference type="ARBA" id="ARBA00002285"/>
    </source>
</evidence>
<dbReference type="InterPro" id="IPR038418">
    <property type="entry name" value="6-PTP_synth/QueD_sf"/>
</dbReference>
<organism evidence="12 13">
    <name type="scientific">Hyphobacterium vulgare</name>
    <dbReference type="NCBI Taxonomy" id="1736751"/>
    <lineage>
        <taxon>Bacteria</taxon>
        <taxon>Pseudomonadati</taxon>
        <taxon>Pseudomonadota</taxon>
        <taxon>Alphaproteobacteria</taxon>
        <taxon>Maricaulales</taxon>
        <taxon>Maricaulaceae</taxon>
        <taxon>Hyphobacterium</taxon>
    </lineage>
</organism>
<gene>
    <name evidence="12" type="ORF">ACFOOR_13550</name>
</gene>
<evidence type="ECO:0000256" key="8">
    <source>
        <dbReference type="ARBA" id="ARBA00022833"/>
    </source>
</evidence>
<dbReference type="Proteomes" id="UP001595379">
    <property type="component" value="Unassembled WGS sequence"/>
</dbReference>
<dbReference type="SUPFAM" id="SSF55620">
    <property type="entry name" value="Tetrahydrobiopterin biosynthesis enzymes-like"/>
    <property type="match status" value="1"/>
</dbReference>
<comment type="catalytic activity">
    <reaction evidence="11">
        <text>7,8-dihydroneopterin 3'-triphosphate + H2O = 6-carboxy-5,6,7,8-tetrahydropterin + triphosphate + acetaldehyde + 2 H(+)</text>
        <dbReference type="Rhea" id="RHEA:27966"/>
        <dbReference type="ChEBI" id="CHEBI:15343"/>
        <dbReference type="ChEBI" id="CHEBI:15377"/>
        <dbReference type="ChEBI" id="CHEBI:15378"/>
        <dbReference type="ChEBI" id="CHEBI:18036"/>
        <dbReference type="ChEBI" id="CHEBI:58462"/>
        <dbReference type="ChEBI" id="CHEBI:61032"/>
        <dbReference type="EC" id="4.1.2.50"/>
    </reaction>
</comment>
<comment type="pathway">
    <text evidence="3">Purine metabolism; 7-cyano-7-deazaguanine biosynthesis.</text>
</comment>
<comment type="cofactor">
    <cofactor evidence="1">
        <name>Zn(2+)</name>
        <dbReference type="ChEBI" id="CHEBI:29105"/>
    </cofactor>
</comment>
<comment type="similarity">
    <text evidence="4">Belongs to the PTPS family. QueD subfamily.</text>
</comment>
<name>A0ABV7A045_9PROT</name>
<evidence type="ECO:0000256" key="6">
    <source>
        <dbReference type="ARBA" id="ARBA00018141"/>
    </source>
</evidence>
<dbReference type="PANTHER" id="PTHR12589">
    <property type="entry name" value="PYRUVOYL TETRAHYDROBIOPTERIN SYNTHASE"/>
    <property type="match status" value="1"/>
</dbReference>
<protein>
    <recommendedName>
        <fullName evidence="6">6-carboxy-5,6,7,8-tetrahydropterin synthase</fullName>
        <ecNumber evidence="5">4.1.2.50</ecNumber>
    </recommendedName>
    <alternativeName>
        <fullName evidence="10">Queuosine biosynthesis protein QueD</fullName>
    </alternativeName>
</protein>
<evidence type="ECO:0000256" key="1">
    <source>
        <dbReference type="ARBA" id="ARBA00001947"/>
    </source>
</evidence>
<keyword evidence="8" id="KW-0862">Zinc</keyword>
<sequence length="145" mass="16065">MPKITCTRLIAWDALHRIPGHEGICRAFHGHRYSAEITCAADALDGVGRVVDFSVIKKKVGGWIDTNWDHTAILMRGDPDPAVKAVCDSNARYGRPVYMMDVPPTAENIAAELFRIATDLLREDGVSVQRVRVWETPNCYADVTG</sequence>
<dbReference type="InterPro" id="IPR007115">
    <property type="entry name" value="6-PTP_synth/QueD"/>
</dbReference>
<reference evidence="13" key="1">
    <citation type="journal article" date="2019" name="Int. J. Syst. Evol. Microbiol.">
        <title>The Global Catalogue of Microorganisms (GCM) 10K type strain sequencing project: providing services to taxonomists for standard genome sequencing and annotation.</title>
        <authorList>
            <consortium name="The Broad Institute Genomics Platform"/>
            <consortium name="The Broad Institute Genome Sequencing Center for Infectious Disease"/>
            <person name="Wu L."/>
            <person name="Ma J."/>
        </authorList>
    </citation>
    <scope>NUCLEOTIDE SEQUENCE [LARGE SCALE GENOMIC DNA]</scope>
    <source>
        <strain evidence="13">KCTC 52487</strain>
    </source>
</reference>